<dbReference type="PANTHER" id="PTHR43791:SF32">
    <property type="entry name" value="MAJOR FACILITATOR SUPERFAMILY (MFS) PROFILE DOMAIN-CONTAINING PROTEIN"/>
    <property type="match status" value="1"/>
</dbReference>
<reference evidence="8" key="1">
    <citation type="submission" date="2016-03" db="EMBL/GenBank/DDBJ databases">
        <title>Updated assembly of Pseudogymnoascus destructans, the fungus causing white-nose syndrome of bats.</title>
        <authorList>
            <person name="Palmer J.M."/>
            <person name="Drees K.P."/>
            <person name="Foster J.T."/>
            <person name="Lindner D.L."/>
        </authorList>
    </citation>
    <scope>NUCLEOTIDE SEQUENCE [LARGE SCALE GENOMIC DNA]</scope>
    <source>
        <strain evidence="8">20631-21</strain>
    </source>
</reference>
<keyword evidence="4 6" id="KW-1133">Transmembrane helix</keyword>
<keyword evidence="5 6" id="KW-0472">Membrane</keyword>
<feature type="transmembrane region" description="Helical" evidence="6">
    <location>
        <begin position="374"/>
        <end position="392"/>
    </location>
</feature>
<dbReference type="GO" id="GO:0022857">
    <property type="term" value="F:transmembrane transporter activity"/>
    <property type="evidence" value="ECO:0007669"/>
    <property type="project" value="InterPro"/>
</dbReference>
<evidence type="ECO:0000256" key="4">
    <source>
        <dbReference type="ARBA" id="ARBA00022989"/>
    </source>
</evidence>
<feature type="domain" description="Major facilitator superfamily (MFS) profile" evidence="7">
    <location>
        <begin position="68"/>
        <end position="513"/>
    </location>
</feature>
<dbReference type="VEuPathDB" id="FungiDB:GMDG_05834"/>
<dbReference type="EMBL" id="KV441391">
    <property type="protein sequence ID" value="OAF60753.1"/>
    <property type="molecule type" value="Genomic_DNA"/>
</dbReference>
<proteinExistence type="predicted"/>
<evidence type="ECO:0000256" key="1">
    <source>
        <dbReference type="ARBA" id="ARBA00004141"/>
    </source>
</evidence>
<evidence type="ECO:0000256" key="3">
    <source>
        <dbReference type="ARBA" id="ARBA00022692"/>
    </source>
</evidence>
<evidence type="ECO:0000256" key="2">
    <source>
        <dbReference type="ARBA" id="ARBA00022448"/>
    </source>
</evidence>
<dbReference type="InterPro" id="IPR020846">
    <property type="entry name" value="MFS_dom"/>
</dbReference>
<evidence type="ECO:0000259" key="7">
    <source>
        <dbReference type="PROSITE" id="PS50850"/>
    </source>
</evidence>
<keyword evidence="3 6" id="KW-0812">Transmembrane</keyword>
<feature type="transmembrane region" description="Helical" evidence="6">
    <location>
        <begin position="438"/>
        <end position="456"/>
    </location>
</feature>
<name>A0A177AHP2_9PEZI</name>
<feature type="transmembrane region" description="Helical" evidence="6">
    <location>
        <begin position="468"/>
        <end position="492"/>
    </location>
</feature>
<feature type="transmembrane region" description="Helical" evidence="6">
    <location>
        <begin position="227"/>
        <end position="249"/>
    </location>
</feature>
<organism evidence="8">
    <name type="scientific">Pseudogymnoascus destructans</name>
    <dbReference type="NCBI Taxonomy" id="655981"/>
    <lineage>
        <taxon>Eukaryota</taxon>
        <taxon>Fungi</taxon>
        <taxon>Dikarya</taxon>
        <taxon>Ascomycota</taxon>
        <taxon>Pezizomycotina</taxon>
        <taxon>Leotiomycetes</taxon>
        <taxon>Thelebolales</taxon>
        <taxon>Thelebolaceae</taxon>
        <taxon>Pseudogymnoascus</taxon>
    </lineage>
</organism>
<dbReference type="RefSeq" id="XP_024326034.1">
    <property type="nucleotide sequence ID" value="XM_024467148.1"/>
</dbReference>
<gene>
    <name evidence="8" type="ORF">VC83_03502</name>
</gene>
<feature type="transmembrane region" description="Helical" evidence="6">
    <location>
        <begin position="134"/>
        <end position="153"/>
    </location>
</feature>
<feature type="transmembrane region" description="Helical" evidence="6">
    <location>
        <begin position="318"/>
        <end position="338"/>
    </location>
</feature>
<dbReference type="GO" id="GO:0016020">
    <property type="term" value="C:membrane"/>
    <property type="evidence" value="ECO:0007669"/>
    <property type="project" value="UniProtKB-SubCell"/>
</dbReference>
<dbReference type="Gene3D" id="1.20.1250.20">
    <property type="entry name" value="MFS general substrate transporter like domains"/>
    <property type="match status" value="2"/>
</dbReference>
<dbReference type="OrthoDB" id="2985014at2759"/>
<feature type="transmembrane region" description="Helical" evidence="6">
    <location>
        <begin position="344"/>
        <end position="362"/>
    </location>
</feature>
<evidence type="ECO:0000256" key="6">
    <source>
        <dbReference type="SAM" id="Phobius"/>
    </source>
</evidence>
<dbReference type="eggNOG" id="KOG2533">
    <property type="taxonomic scope" value="Eukaryota"/>
</dbReference>
<dbReference type="AlphaFoldDB" id="A0A177AHP2"/>
<dbReference type="InterPro" id="IPR011701">
    <property type="entry name" value="MFS"/>
</dbReference>
<dbReference type="GeneID" id="36286578"/>
<dbReference type="InterPro" id="IPR036259">
    <property type="entry name" value="MFS_trans_sf"/>
</dbReference>
<feature type="transmembrane region" description="Helical" evidence="6">
    <location>
        <begin position="159"/>
        <end position="182"/>
    </location>
</feature>
<dbReference type="PANTHER" id="PTHR43791">
    <property type="entry name" value="PERMEASE-RELATED"/>
    <property type="match status" value="1"/>
</dbReference>
<feature type="transmembrane region" description="Helical" evidence="6">
    <location>
        <begin position="194"/>
        <end position="215"/>
    </location>
</feature>
<sequence>MVATLDSSDLKSSVIVDSPSTTSASILDLEKSSDITASLTAPGLIQAAGDNVDTAASLHARSRVDLSVLPLLLLGLFVFQLDRMNLASALTAGLKTDIKITQADVNLGNQMMFLGIVVLEIPSNMLLQRIGPRIYISIQVIIFGLMATLQIFVRDRTGFLIIRSFLGLAEAGYIPGAIYTLSTWYRHKELEMRVAIFFFGMFGGNALSPLLASGILKLGGTHGRPGWQWIFLLEGIFTIAVGLLIGFLLPGSPERPRPLFFEGLVRISESDGALLQQRIAADLPNKSYESQHIRITPAKVWKTLSHWRRWPHLVSTSLVFSTWSSLTTYTPTIIMSLGFDRTSANALACIGPLIALGIVFLFARLSDYTNRRGLMVMIAISCYITTLIIARATQSHVGKWSCWGLWTAVNAFSVGYHPVQNTWLQLNCHDPAERSISIALWVISAISGLMYGTQYFQEKDLPLYSRGLEIMIGVSVAGLVLAGVQVWIYTAYNRKTKELKEHGVVVEGNKGRT</sequence>
<keyword evidence="2" id="KW-0813">Transport</keyword>
<dbReference type="SUPFAM" id="SSF103473">
    <property type="entry name" value="MFS general substrate transporter"/>
    <property type="match status" value="1"/>
</dbReference>
<evidence type="ECO:0000313" key="8">
    <source>
        <dbReference type="EMBL" id="OAF60753.1"/>
    </source>
</evidence>
<dbReference type="Proteomes" id="UP000077154">
    <property type="component" value="Unassembled WGS sequence"/>
</dbReference>
<dbReference type="PROSITE" id="PS50850">
    <property type="entry name" value="MFS"/>
    <property type="match status" value="1"/>
</dbReference>
<accession>A0A177AHP2</accession>
<comment type="subcellular location">
    <subcellularLocation>
        <location evidence="1">Membrane</location>
        <topology evidence="1">Multi-pass membrane protein</topology>
    </subcellularLocation>
</comment>
<dbReference type="Pfam" id="PF07690">
    <property type="entry name" value="MFS_1"/>
    <property type="match status" value="1"/>
</dbReference>
<feature type="transmembrane region" description="Helical" evidence="6">
    <location>
        <begin position="398"/>
        <end position="417"/>
    </location>
</feature>
<protein>
    <recommendedName>
        <fullName evidence="7">Major facilitator superfamily (MFS) profile domain-containing protein</fullName>
    </recommendedName>
</protein>
<evidence type="ECO:0000256" key="5">
    <source>
        <dbReference type="ARBA" id="ARBA00023136"/>
    </source>
</evidence>